<reference evidence="1 2" key="1">
    <citation type="submission" date="2016-05" db="EMBL/GenBank/DDBJ databases">
        <title>Comparative analysis of secretome profiles of manganese(II)-oxidizing ascomycete fungi.</title>
        <authorList>
            <consortium name="DOE Joint Genome Institute"/>
            <person name="Zeiner C.A."/>
            <person name="Purvine S.O."/>
            <person name="Zink E.M."/>
            <person name="Wu S."/>
            <person name="Pasa-Tolic L."/>
            <person name="Chaput D.L."/>
            <person name="Haridas S."/>
            <person name="Grigoriev I.V."/>
            <person name="Santelli C.M."/>
            <person name="Hansel C.M."/>
        </authorList>
    </citation>
    <scope>NUCLEOTIDE SEQUENCE [LARGE SCALE GENOMIC DNA]</scope>
    <source>
        <strain evidence="1 2">AP3s5-JAC2a</strain>
    </source>
</reference>
<dbReference type="AlphaFoldDB" id="A0A177BZC8"/>
<dbReference type="Proteomes" id="UP000077069">
    <property type="component" value="Unassembled WGS sequence"/>
</dbReference>
<keyword evidence="2" id="KW-1185">Reference proteome</keyword>
<protein>
    <submittedName>
        <fullName evidence="1">Uncharacterized protein</fullName>
    </submittedName>
</protein>
<proteinExistence type="predicted"/>
<accession>A0A177BZC8</accession>
<name>A0A177BZC8_9PLEO</name>
<evidence type="ECO:0000313" key="1">
    <source>
        <dbReference type="EMBL" id="OAG00516.1"/>
    </source>
</evidence>
<evidence type="ECO:0000313" key="2">
    <source>
        <dbReference type="Proteomes" id="UP000077069"/>
    </source>
</evidence>
<gene>
    <name evidence="1" type="ORF">CC84DRAFT_1180524</name>
</gene>
<organism evidence="1 2">
    <name type="scientific">Paraphaeosphaeria sporulosa</name>
    <dbReference type="NCBI Taxonomy" id="1460663"/>
    <lineage>
        <taxon>Eukaryota</taxon>
        <taxon>Fungi</taxon>
        <taxon>Dikarya</taxon>
        <taxon>Ascomycota</taxon>
        <taxon>Pezizomycotina</taxon>
        <taxon>Dothideomycetes</taxon>
        <taxon>Pleosporomycetidae</taxon>
        <taxon>Pleosporales</taxon>
        <taxon>Massarineae</taxon>
        <taxon>Didymosphaeriaceae</taxon>
        <taxon>Paraphaeosphaeria</taxon>
    </lineage>
</organism>
<dbReference type="GeneID" id="28763967"/>
<sequence length="154" mass="16636">MQPGNNVSTMPPTANQYSAPCCRALFETGRGCSRLLVPSTAASSSHKGAGSGRRVVAPRSSPLGHLRAHQQPCLHLPQWQKRCYQTVSNDSHACTQTAPLRASSRARRLYRAAGLSRHAAVQRESEAALRVSAAMASRLQFAARKCTKRLQPCG</sequence>
<dbReference type="EMBL" id="KV441559">
    <property type="protein sequence ID" value="OAG00516.1"/>
    <property type="molecule type" value="Genomic_DNA"/>
</dbReference>
<dbReference type="InParanoid" id="A0A177BZC8"/>
<dbReference type="RefSeq" id="XP_018030881.1">
    <property type="nucleotide sequence ID" value="XM_018180481.1"/>
</dbReference>